<dbReference type="RefSeq" id="WP_065255675.1">
    <property type="nucleotide sequence ID" value="NZ_JARDJM010000015.1"/>
</dbReference>
<dbReference type="EMBL" id="LZMS01000036">
    <property type="protein sequence ID" value="OBX65330.1"/>
    <property type="molecule type" value="Genomic_DNA"/>
</dbReference>
<dbReference type="AlphaFoldDB" id="A0A1B8Q6K7"/>
<gene>
    <name evidence="1" type="ORF">A9309_02620</name>
</gene>
<proteinExistence type="predicted"/>
<name>A0A1B8Q6K7_MORLA</name>
<dbReference type="OrthoDB" id="9928999at2"/>
<protein>
    <submittedName>
        <fullName evidence="1">Uncharacterized protein</fullName>
    </submittedName>
</protein>
<evidence type="ECO:0000313" key="2">
    <source>
        <dbReference type="Proteomes" id="UP000092607"/>
    </source>
</evidence>
<reference evidence="1 2" key="1">
    <citation type="submission" date="2016-06" db="EMBL/GenBank/DDBJ databases">
        <title>Draft genome of Moraxella lacunata CCUG 57757A.</title>
        <authorList>
            <person name="Salva-Serra F."/>
            <person name="Engstrom-Jakobsson H."/>
            <person name="Thorell K."/>
            <person name="Gonzales-Siles L."/>
            <person name="Karlsson R."/>
            <person name="Boulund F."/>
            <person name="Engstrand L."/>
            <person name="Kristiansson E."/>
            <person name="Moore E."/>
        </authorList>
    </citation>
    <scope>NUCLEOTIDE SEQUENCE [LARGE SCALE GENOMIC DNA]</scope>
    <source>
        <strain evidence="1 2">CCUG 57757A</strain>
    </source>
</reference>
<comment type="caution">
    <text evidence="1">The sequence shown here is derived from an EMBL/GenBank/DDBJ whole genome shotgun (WGS) entry which is preliminary data.</text>
</comment>
<evidence type="ECO:0000313" key="1">
    <source>
        <dbReference type="EMBL" id="OBX65330.1"/>
    </source>
</evidence>
<accession>A0A1B8Q6K7</accession>
<organism evidence="1 2">
    <name type="scientific">Moraxella lacunata</name>
    <dbReference type="NCBI Taxonomy" id="477"/>
    <lineage>
        <taxon>Bacteria</taxon>
        <taxon>Pseudomonadati</taxon>
        <taxon>Pseudomonadota</taxon>
        <taxon>Gammaproteobacteria</taxon>
        <taxon>Moraxellales</taxon>
        <taxon>Moraxellaceae</taxon>
        <taxon>Moraxella</taxon>
    </lineage>
</organism>
<dbReference type="Proteomes" id="UP000092607">
    <property type="component" value="Unassembled WGS sequence"/>
</dbReference>
<sequence length="83" mass="9504">MRTYTIEVNDNVLENFLRVLNNFSKNDVKIIESMPKEPVNKVVENDSLSGMFAHYVTHRLSDEEIEEGIVEGAYGRAMRGLND</sequence>